<reference evidence="1" key="1">
    <citation type="submission" date="2013-03" db="EMBL/GenBank/DDBJ databases">
        <title>Draft genome sequence of the hydrogen-ethanol-producing anaerobic alkalithermophilic Caloramator celere.</title>
        <authorList>
            <person name="Ciranna A."/>
            <person name="Larjo A."/>
            <person name="Kivisto A."/>
            <person name="Santala V."/>
            <person name="Roos C."/>
            <person name="Karp M."/>
        </authorList>
    </citation>
    <scope>NUCLEOTIDE SEQUENCE [LARGE SCALE GENOMIC DNA]</scope>
    <source>
        <strain evidence="1">DSM 8682</strain>
    </source>
</reference>
<dbReference type="AlphaFoldDB" id="R7RQC5"/>
<evidence type="ECO:0000313" key="2">
    <source>
        <dbReference type="Proteomes" id="UP000014923"/>
    </source>
</evidence>
<accession>R7RQC5</accession>
<organism evidence="1 2">
    <name type="scientific">Thermobrachium celere DSM 8682</name>
    <dbReference type="NCBI Taxonomy" id="941824"/>
    <lineage>
        <taxon>Bacteria</taxon>
        <taxon>Bacillati</taxon>
        <taxon>Bacillota</taxon>
        <taxon>Clostridia</taxon>
        <taxon>Eubacteriales</taxon>
        <taxon>Clostridiaceae</taxon>
        <taxon>Thermobrachium</taxon>
    </lineage>
</organism>
<keyword evidence="2" id="KW-1185">Reference proteome</keyword>
<sequence length="44" mass="5202">MGDRVGEKIILKEVFATKEGEERKKKLMEQVIKLIKKRESKNSR</sequence>
<gene>
    <name evidence="1" type="ORF">TCEL_00330</name>
</gene>
<dbReference type="RefSeq" id="WP_018662224.1">
    <property type="nucleotide sequence ID" value="NZ_HF952018.1"/>
</dbReference>
<evidence type="ECO:0000313" key="1">
    <source>
        <dbReference type="EMBL" id="CDF58284.1"/>
    </source>
</evidence>
<proteinExistence type="predicted"/>
<dbReference type="Proteomes" id="UP000014923">
    <property type="component" value="Unassembled WGS sequence"/>
</dbReference>
<protein>
    <submittedName>
        <fullName evidence="1">Uncharacterized protein</fullName>
    </submittedName>
</protein>
<dbReference type="HOGENOM" id="CLU_3223206_0_0_9"/>
<name>R7RQC5_9CLOT</name>
<comment type="caution">
    <text evidence="1">The sequence shown here is derived from an EMBL/GenBank/DDBJ whole genome shotgun (WGS) entry which is preliminary data.</text>
</comment>
<dbReference type="EMBL" id="CAVN010000095">
    <property type="protein sequence ID" value="CDF58284.1"/>
    <property type="molecule type" value="Genomic_DNA"/>
</dbReference>